<organism evidence="3 4">
    <name type="scientific">Kribbella capetownensis</name>
    <dbReference type="NCBI Taxonomy" id="1572659"/>
    <lineage>
        <taxon>Bacteria</taxon>
        <taxon>Bacillati</taxon>
        <taxon>Actinomycetota</taxon>
        <taxon>Actinomycetes</taxon>
        <taxon>Propionibacteriales</taxon>
        <taxon>Kribbellaceae</taxon>
        <taxon>Kribbella</taxon>
    </lineage>
</organism>
<evidence type="ECO:0000313" key="3">
    <source>
        <dbReference type="EMBL" id="TCC47694.1"/>
    </source>
</evidence>
<dbReference type="InterPro" id="IPR050508">
    <property type="entry name" value="Methyltransf_Superfamily"/>
</dbReference>
<dbReference type="InterPro" id="IPR013216">
    <property type="entry name" value="Methyltransf_11"/>
</dbReference>
<accession>A0A4R0JP45</accession>
<reference evidence="3 4" key="1">
    <citation type="submission" date="2019-02" db="EMBL/GenBank/DDBJ databases">
        <title>Kribbella capetownensis sp. nov. and Kribbella speibonae sp. nov., isolated from soil.</title>
        <authorList>
            <person name="Curtis S.M."/>
            <person name="Norton I."/>
            <person name="Everest G.J."/>
            <person name="Meyers P.R."/>
        </authorList>
    </citation>
    <scope>NUCLEOTIDE SEQUENCE [LARGE SCALE GENOMIC DNA]</scope>
    <source>
        <strain evidence="3 4">YM53</strain>
    </source>
</reference>
<dbReference type="SUPFAM" id="SSF53335">
    <property type="entry name" value="S-adenosyl-L-methionine-dependent methyltransferases"/>
    <property type="match status" value="1"/>
</dbReference>
<dbReference type="Gene3D" id="3.40.50.150">
    <property type="entry name" value="Vaccinia Virus protein VP39"/>
    <property type="match status" value="1"/>
</dbReference>
<evidence type="ECO:0000313" key="4">
    <source>
        <dbReference type="Proteomes" id="UP000293342"/>
    </source>
</evidence>
<feature type="compositionally biased region" description="Low complexity" evidence="1">
    <location>
        <begin position="229"/>
        <end position="239"/>
    </location>
</feature>
<dbReference type="EMBL" id="SJKD01000005">
    <property type="protein sequence ID" value="TCC47694.1"/>
    <property type="molecule type" value="Genomic_DNA"/>
</dbReference>
<keyword evidence="4" id="KW-1185">Reference proteome</keyword>
<dbReference type="GO" id="GO:0032259">
    <property type="term" value="P:methylation"/>
    <property type="evidence" value="ECO:0007669"/>
    <property type="project" value="UniProtKB-KW"/>
</dbReference>
<gene>
    <name evidence="3" type="ORF">E0H75_23355</name>
</gene>
<dbReference type="PANTHER" id="PTHR42912">
    <property type="entry name" value="METHYLTRANSFERASE"/>
    <property type="match status" value="1"/>
</dbReference>
<dbReference type="CDD" id="cd02440">
    <property type="entry name" value="AdoMet_MTases"/>
    <property type="match status" value="1"/>
</dbReference>
<dbReference type="AlphaFoldDB" id="A0A4R0JP45"/>
<protein>
    <submittedName>
        <fullName evidence="3">Class I SAM-dependent methyltransferase</fullName>
    </submittedName>
</protein>
<dbReference type="GO" id="GO:0008757">
    <property type="term" value="F:S-adenosylmethionine-dependent methyltransferase activity"/>
    <property type="evidence" value="ECO:0007669"/>
    <property type="project" value="InterPro"/>
</dbReference>
<proteinExistence type="predicted"/>
<comment type="caution">
    <text evidence="3">The sequence shown here is derived from an EMBL/GenBank/DDBJ whole genome shotgun (WGS) entry which is preliminary data.</text>
</comment>
<evidence type="ECO:0000259" key="2">
    <source>
        <dbReference type="Pfam" id="PF08241"/>
    </source>
</evidence>
<sequence length="239" mass="26321">MAKARYDGVADWYDAQLDTAPHRHDVLRANLPTGQGLCLDIGSGTGRDLAVIAEFGWTPVGVELSTDQLRLARRRSNRLVQGDVERLPIRSSVVPLAVSSWTSTDVEHFDQMLSEVARVLEPGGRFLFYGVHPCFNGPHVEACADGSRLVHTTYREARRHLSAPWWGTDGIRTKVGGMRHLSLADFLNAFIAAGLRIDQVSEPDEEPVPWGIVVAASSVSRRSRKRRSGPSSVSSLARR</sequence>
<keyword evidence="3" id="KW-0808">Transferase</keyword>
<feature type="region of interest" description="Disordered" evidence="1">
    <location>
        <begin position="218"/>
        <end position="239"/>
    </location>
</feature>
<dbReference type="OrthoDB" id="65624at2"/>
<name>A0A4R0JP45_9ACTN</name>
<feature type="domain" description="Methyltransferase type 11" evidence="2">
    <location>
        <begin position="39"/>
        <end position="128"/>
    </location>
</feature>
<keyword evidence="3" id="KW-0489">Methyltransferase</keyword>
<dbReference type="InterPro" id="IPR029063">
    <property type="entry name" value="SAM-dependent_MTases_sf"/>
</dbReference>
<dbReference type="Proteomes" id="UP000293342">
    <property type="component" value="Unassembled WGS sequence"/>
</dbReference>
<evidence type="ECO:0000256" key="1">
    <source>
        <dbReference type="SAM" id="MobiDB-lite"/>
    </source>
</evidence>
<dbReference type="Pfam" id="PF08241">
    <property type="entry name" value="Methyltransf_11"/>
    <property type="match status" value="1"/>
</dbReference>